<evidence type="ECO:0000313" key="3">
    <source>
        <dbReference type="Proteomes" id="UP000887565"/>
    </source>
</evidence>
<evidence type="ECO:0000313" key="4">
    <source>
        <dbReference type="WBParaSite" id="nRc.2.0.1.t16879-RA"/>
    </source>
</evidence>
<accession>A0A915IU23</accession>
<dbReference type="AlphaFoldDB" id="A0A915IU23"/>
<keyword evidence="3" id="KW-1185">Reference proteome</keyword>
<feature type="region of interest" description="Disordered" evidence="1">
    <location>
        <begin position="394"/>
        <end position="416"/>
    </location>
</feature>
<reference evidence="4" key="1">
    <citation type="submission" date="2022-11" db="UniProtKB">
        <authorList>
            <consortium name="WormBaseParasite"/>
        </authorList>
    </citation>
    <scope>IDENTIFICATION</scope>
</reference>
<evidence type="ECO:0000256" key="1">
    <source>
        <dbReference type="SAM" id="MobiDB-lite"/>
    </source>
</evidence>
<name>A0A915IU23_ROMCU</name>
<dbReference type="Proteomes" id="UP000887565">
    <property type="component" value="Unplaced"/>
</dbReference>
<proteinExistence type="predicted"/>
<feature type="transmembrane region" description="Helical" evidence="2">
    <location>
        <begin position="22"/>
        <end position="44"/>
    </location>
</feature>
<evidence type="ECO:0000256" key="2">
    <source>
        <dbReference type="SAM" id="Phobius"/>
    </source>
</evidence>
<feature type="compositionally biased region" description="Polar residues" evidence="1">
    <location>
        <begin position="404"/>
        <end position="416"/>
    </location>
</feature>
<keyword evidence="2" id="KW-0472">Membrane</keyword>
<sequence>MNEIVVECSKQTPSLYTKEDGFSVICTIAFSFLFFMPISCLVIYQKLKLILKPKMFLISSTLGIPKDNSLGCKWRPQPTPPNNIGELKNRIIHAFNDVTVEMCQKVLLEYRERLFKVFENGGDHKFLKLLFKRNKFSKKSKMVKGRQNCQQALTCEWSHTECHIEYGRLQHRQDNRFFFIERNAQKSLEDQLGIHKRVDKTTMSKGSSQFMNLWILASQSQGTNPGRHGEGQPVAGICRRNILFAGYSVLEDLANHDQFAKRGIETLMRGLRYPMREDANPMDYPTAYAPCNLLEIRLEFVSKSFREETLASDMPGYMRTVQARWSGQVKAQQQALVLVVKSQQPAVINGAMQAAAVVVVAANATSSGTASYSTSTSATGRGREKIRRRVRLSKAHQGRLAAEQQLQGTPVTSSENYAQDTAKKMMTWDATTTQKSKTET</sequence>
<protein>
    <submittedName>
        <fullName evidence="4">Uncharacterized protein</fullName>
    </submittedName>
</protein>
<dbReference type="WBParaSite" id="nRc.2.0.1.t16879-RA">
    <property type="protein sequence ID" value="nRc.2.0.1.t16879-RA"/>
    <property type="gene ID" value="nRc.2.0.1.g16879"/>
</dbReference>
<organism evidence="3 4">
    <name type="scientific">Romanomermis culicivorax</name>
    <name type="common">Nematode worm</name>
    <dbReference type="NCBI Taxonomy" id="13658"/>
    <lineage>
        <taxon>Eukaryota</taxon>
        <taxon>Metazoa</taxon>
        <taxon>Ecdysozoa</taxon>
        <taxon>Nematoda</taxon>
        <taxon>Enoplea</taxon>
        <taxon>Dorylaimia</taxon>
        <taxon>Mermithida</taxon>
        <taxon>Mermithoidea</taxon>
        <taxon>Mermithidae</taxon>
        <taxon>Romanomermis</taxon>
    </lineage>
</organism>
<keyword evidence="2" id="KW-1133">Transmembrane helix</keyword>
<keyword evidence="2" id="KW-0812">Transmembrane</keyword>